<dbReference type="AlphaFoldDB" id="A0A183UWH3"/>
<gene>
    <name evidence="1" type="ORF">TCNE_LOCUS12843</name>
</gene>
<keyword evidence="2" id="KW-1185">Reference proteome</keyword>
<evidence type="ECO:0000313" key="2">
    <source>
        <dbReference type="Proteomes" id="UP000050794"/>
    </source>
</evidence>
<proteinExistence type="predicted"/>
<evidence type="ECO:0000313" key="1">
    <source>
        <dbReference type="EMBL" id="VDM44164.1"/>
    </source>
</evidence>
<dbReference type="WBParaSite" id="TCNE_0001284301-mRNA-1">
    <property type="protein sequence ID" value="TCNE_0001284301-mRNA-1"/>
    <property type="gene ID" value="TCNE_0001284301"/>
</dbReference>
<reference evidence="1 2" key="2">
    <citation type="submission" date="2018-11" db="EMBL/GenBank/DDBJ databases">
        <authorList>
            <consortium name="Pathogen Informatics"/>
        </authorList>
    </citation>
    <scope>NUCLEOTIDE SEQUENCE [LARGE SCALE GENOMIC DNA]</scope>
</reference>
<reference evidence="3" key="1">
    <citation type="submission" date="2016-06" db="UniProtKB">
        <authorList>
            <consortium name="WormBaseParasite"/>
        </authorList>
    </citation>
    <scope>IDENTIFICATION</scope>
</reference>
<name>A0A183UWH3_TOXCA</name>
<dbReference type="EMBL" id="UYWY01021451">
    <property type="protein sequence ID" value="VDM44164.1"/>
    <property type="molecule type" value="Genomic_DNA"/>
</dbReference>
<sequence>METLEGVAYAFTVNVAGSDENRVGKTFVNLEFKTKDRQGNVKRHHVRVPIAEFTQFLQDLHKFMNNAEFSNSEGQGVSIFEQHRKLRNKPSKVNEMLVDSIEQQSLLVASHLAPKLKSVLHDHFSL</sequence>
<evidence type="ECO:0000313" key="3">
    <source>
        <dbReference type="WBParaSite" id="TCNE_0001284301-mRNA-1"/>
    </source>
</evidence>
<dbReference type="Proteomes" id="UP000050794">
    <property type="component" value="Unassembled WGS sequence"/>
</dbReference>
<protein>
    <submittedName>
        <fullName evidence="3">PX domain-containing protein</fullName>
    </submittedName>
</protein>
<organism evidence="2 3">
    <name type="scientific">Toxocara canis</name>
    <name type="common">Canine roundworm</name>
    <dbReference type="NCBI Taxonomy" id="6265"/>
    <lineage>
        <taxon>Eukaryota</taxon>
        <taxon>Metazoa</taxon>
        <taxon>Ecdysozoa</taxon>
        <taxon>Nematoda</taxon>
        <taxon>Chromadorea</taxon>
        <taxon>Rhabditida</taxon>
        <taxon>Spirurina</taxon>
        <taxon>Ascaridomorpha</taxon>
        <taxon>Ascaridoidea</taxon>
        <taxon>Toxocaridae</taxon>
        <taxon>Toxocara</taxon>
    </lineage>
</organism>
<accession>A0A183UWH3</accession>